<organism evidence="1 2">
    <name type="scientific">Nephila pilipes</name>
    <name type="common">Giant wood spider</name>
    <name type="synonym">Nephila maculata</name>
    <dbReference type="NCBI Taxonomy" id="299642"/>
    <lineage>
        <taxon>Eukaryota</taxon>
        <taxon>Metazoa</taxon>
        <taxon>Ecdysozoa</taxon>
        <taxon>Arthropoda</taxon>
        <taxon>Chelicerata</taxon>
        <taxon>Arachnida</taxon>
        <taxon>Araneae</taxon>
        <taxon>Araneomorphae</taxon>
        <taxon>Entelegynae</taxon>
        <taxon>Araneoidea</taxon>
        <taxon>Nephilidae</taxon>
        <taxon>Nephila</taxon>
    </lineage>
</organism>
<evidence type="ECO:0000313" key="2">
    <source>
        <dbReference type="Proteomes" id="UP000887013"/>
    </source>
</evidence>
<name>A0A8X6PAA8_NEPPI</name>
<comment type="caution">
    <text evidence="1">The sequence shown here is derived from an EMBL/GenBank/DDBJ whole genome shotgun (WGS) entry which is preliminary data.</text>
</comment>
<reference evidence="1" key="1">
    <citation type="submission" date="2020-08" db="EMBL/GenBank/DDBJ databases">
        <title>Multicomponent nature underlies the extraordinary mechanical properties of spider dragline silk.</title>
        <authorList>
            <person name="Kono N."/>
            <person name="Nakamura H."/>
            <person name="Mori M."/>
            <person name="Yoshida Y."/>
            <person name="Ohtoshi R."/>
            <person name="Malay A.D."/>
            <person name="Moran D.A.P."/>
            <person name="Tomita M."/>
            <person name="Numata K."/>
            <person name="Arakawa K."/>
        </authorList>
    </citation>
    <scope>NUCLEOTIDE SEQUENCE</scope>
</reference>
<dbReference type="Proteomes" id="UP000887013">
    <property type="component" value="Unassembled WGS sequence"/>
</dbReference>
<keyword evidence="2" id="KW-1185">Reference proteome</keyword>
<dbReference type="EMBL" id="BMAW01018780">
    <property type="protein sequence ID" value="GFT60097.1"/>
    <property type="molecule type" value="Genomic_DNA"/>
</dbReference>
<evidence type="ECO:0000313" key="1">
    <source>
        <dbReference type="EMBL" id="GFT60097.1"/>
    </source>
</evidence>
<dbReference type="AlphaFoldDB" id="A0A8X6PAA8"/>
<proteinExistence type="predicted"/>
<sequence length="109" mass="12508">MSVFSSLMKRRREVIPGEEYVATTSHVVGFPGKSRVKRNSWHFLGTESGSNIVSLRAIWVALHRFMYPLVGCGTIEDLPLLFVEFLLRRKEVLLWNDDLAQTKKSEGRN</sequence>
<gene>
    <name evidence="1" type="ORF">NPIL_313521</name>
</gene>
<protein>
    <submittedName>
        <fullName evidence="1">Uncharacterized protein</fullName>
    </submittedName>
</protein>
<accession>A0A8X6PAA8</accession>